<keyword evidence="3" id="KW-1185">Reference proteome</keyword>
<dbReference type="OrthoDB" id="9981546at2759"/>
<dbReference type="InterPro" id="IPR036047">
    <property type="entry name" value="F-box-like_dom_sf"/>
</dbReference>
<dbReference type="EMBL" id="AZHA01000014">
    <property type="protein sequence ID" value="OAA42450.1"/>
    <property type="molecule type" value="Genomic_DNA"/>
</dbReference>
<dbReference type="CDD" id="cd09917">
    <property type="entry name" value="F-box_SF"/>
    <property type="match status" value="1"/>
</dbReference>
<evidence type="ECO:0000256" key="1">
    <source>
        <dbReference type="SAM" id="MobiDB-lite"/>
    </source>
</evidence>
<dbReference type="Proteomes" id="UP000076863">
    <property type="component" value="Unassembled WGS sequence"/>
</dbReference>
<feature type="region of interest" description="Disordered" evidence="1">
    <location>
        <begin position="102"/>
        <end position="130"/>
    </location>
</feature>
<name>A0A167DIN4_9HYPO</name>
<sequence>MMYRKITESLILERLPNEAKSQILVAILDHLPLKALLKATLICRRIHLLAVHTLQRRLLAISSHPGHHEVILECYHPSLKISTPYLSCRPLGTRHPNDCAAAAAAAAATRQQQQGEEQEQEQEEAAPPPSLGHVCQLYASFLPVVTEENRRRRFRNMAWPVSVRDGPPVGADEMATQELPFDDGALFSQLCVALNLVTPHGRHRGVFVSHYNMSEHVVRVFRRWLEQGMAGDDGERAPWDPTAPPPPPPPPPLASSRILWVDEAQTIGLRFRVSLGPAERMPLLSGTDEEPAVSYTLTYQELLIRSTSLLMAVEASANKEMEPSQNSIILSSAVA</sequence>
<organism evidence="2 3">
    <name type="scientific">Beauveria brongniartii RCEF 3172</name>
    <dbReference type="NCBI Taxonomy" id="1081107"/>
    <lineage>
        <taxon>Eukaryota</taxon>
        <taxon>Fungi</taxon>
        <taxon>Dikarya</taxon>
        <taxon>Ascomycota</taxon>
        <taxon>Pezizomycotina</taxon>
        <taxon>Sordariomycetes</taxon>
        <taxon>Hypocreomycetidae</taxon>
        <taxon>Hypocreales</taxon>
        <taxon>Cordycipitaceae</taxon>
        <taxon>Beauveria</taxon>
        <taxon>Beauveria brongniartii</taxon>
    </lineage>
</organism>
<gene>
    <name evidence="2" type="ORF">BBO_05113</name>
</gene>
<feature type="compositionally biased region" description="Low complexity" evidence="1">
    <location>
        <begin position="102"/>
        <end position="115"/>
    </location>
</feature>
<dbReference type="SUPFAM" id="SSF81383">
    <property type="entry name" value="F-box domain"/>
    <property type="match status" value="1"/>
</dbReference>
<evidence type="ECO:0000313" key="3">
    <source>
        <dbReference type="Proteomes" id="UP000076863"/>
    </source>
</evidence>
<feature type="compositionally biased region" description="Pro residues" evidence="1">
    <location>
        <begin position="241"/>
        <end position="253"/>
    </location>
</feature>
<proteinExistence type="predicted"/>
<feature type="region of interest" description="Disordered" evidence="1">
    <location>
        <begin position="231"/>
        <end position="253"/>
    </location>
</feature>
<evidence type="ECO:0000313" key="2">
    <source>
        <dbReference type="EMBL" id="OAA42450.1"/>
    </source>
</evidence>
<dbReference type="AlphaFoldDB" id="A0A167DIN4"/>
<accession>A0A167DIN4</accession>
<comment type="caution">
    <text evidence="2">The sequence shown here is derived from an EMBL/GenBank/DDBJ whole genome shotgun (WGS) entry which is preliminary data.</text>
</comment>
<reference evidence="2 3" key="1">
    <citation type="journal article" date="2016" name="Genome Biol. Evol.">
        <title>Divergent and convergent evolution of fungal pathogenicity.</title>
        <authorList>
            <person name="Shang Y."/>
            <person name="Xiao G."/>
            <person name="Zheng P."/>
            <person name="Cen K."/>
            <person name="Zhan S."/>
            <person name="Wang C."/>
        </authorList>
    </citation>
    <scope>NUCLEOTIDE SEQUENCE [LARGE SCALE GENOMIC DNA]</scope>
    <source>
        <strain evidence="2 3">RCEF 3172</strain>
    </source>
</reference>
<protein>
    <submittedName>
        <fullName evidence="2">Cyclin-like F-box</fullName>
    </submittedName>
</protein>